<dbReference type="GO" id="GO:0005829">
    <property type="term" value="C:cytosol"/>
    <property type="evidence" value="ECO:0007669"/>
    <property type="project" value="TreeGrafter"/>
</dbReference>
<comment type="caution">
    <text evidence="2">The sequence shown here is derived from an EMBL/GenBank/DDBJ whole genome shotgun (WGS) entry which is preliminary data.</text>
</comment>
<gene>
    <name evidence="2" type="ORF">CEN92_131</name>
</gene>
<sequence length="117" mass="13030">MLKTYFLFTLGCQMNVSDSERIEAVLEKRGLKPADEKSADLIIVNSCSVRQKPVDRIWGKVRVWSRINPKAKRILTGCILPSDLKKLGEKSLRQSDECCANGTGVVSPLPLRSTKPT</sequence>
<name>A0A554LHF4_9BACT</name>
<protein>
    <submittedName>
        <fullName evidence="2">Bifunctional enzyme involved in thiolation and methylation of tRNA</fullName>
    </submittedName>
</protein>
<dbReference type="PANTHER" id="PTHR43020:SF2">
    <property type="entry name" value="MITOCHONDRIAL TRNA METHYLTHIOTRANSFERASE CDK5RAP1"/>
    <property type="match status" value="1"/>
</dbReference>
<dbReference type="GO" id="GO:0035597">
    <property type="term" value="F:tRNA-2-methylthio-N(6)-dimethylallyladenosine(37) synthase activity"/>
    <property type="evidence" value="ECO:0007669"/>
    <property type="project" value="TreeGrafter"/>
</dbReference>
<dbReference type="PANTHER" id="PTHR43020">
    <property type="entry name" value="CDK5 REGULATORY SUBUNIT-ASSOCIATED PROTEIN 1"/>
    <property type="match status" value="1"/>
</dbReference>
<dbReference type="InterPro" id="IPR038135">
    <property type="entry name" value="Methylthiotransferase_N_sf"/>
</dbReference>
<dbReference type="Proteomes" id="UP000318296">
    <property type="component" value="Unassembled WGS sequence"/>
</dbReference>
<dbReference type="InterPro" id="IPR013848">
    <property type="entry name" value="Methylthiotransferase_N"/>
</dbReference>
<organism evidence="2 3">
    <name type="scientific">Candidatus Berkelbacteria bacterium Licking1014_96</name>
    <dbReference type="NCBI Taxonomy" id="2017149"/>
    <lineage>
        <taxon>Bacteria</taxon>
        <taxon>Candidatus Berkelbacteria</taxon>
    </lineage>
</organism>
<dbReference type="EMBL" id="VMGH01000017">
    <property type="protein sequence ID" value="TSC92109.1"/>
    <property type="molecule type" value="Genomic_DNA"/>
</dbReference>
<proteinExistence type="predicted"/>
<dbReference type="Gene3D" id="3.40.50.12160">
    <property type="entry name" value="Methylthiotransferase, N-terminal domain"/>
    <property type="match status" value="1"/>
</dbReference>
<evidence type="ECO:0000259" key="1">
    <source>
        <dbReference type="PROSITE" id="PS51449"/>
    </source>
</evidence>
<feature type="domain" description="MTTase N-terminal" evidence="1">
    <location>
        <begin position="3"/>
        <end position="104"/>
    </location>
</feature>
<dbReference type="AlphaFoldDB" id="A0A554LHF4"/>
<dbReference type="PROSITE" id="PS51449">
    <property type="entry name" value="MTTASE_N"/>
    <property type="match status" value="1"/>
</dbReference>
<dbReference type="GO" id="GO:0046872">
    <property type="term" value="F:metal ion binding"/>
    <property type="evidence" value="ECO:0007669"/>
    <property type="project" value="UniProtKB-KW"/>
</dbReference>
<reference evidence="2 3" key="1">
    <citation type="submission" date="2017-07" db="EMBL/GenBank/DDBJ databases">
        <title>Mechanisms for carbon and nitrogen cycling indicate functional differentiation within the Candidate Phyla Radiation.</title>
        <authorList>
            <person name="Danczak R.E."/>
            <person name="Johnston M.D."/>
            <person name="Kenah C."/>
            <person name="Slattery M."/>
            <person name="Wrighton K.C."/>
            <person name="Wilkins M.J."/>
        </authorList>
    </citation>
    <scope>NUCLEOTIDE SEQUENCE [LARGE SCALE GENOMIC DNA]</scope>
    <source>
        <strain evidence="2">Licking1014_96</strain>
    </source>
</reference>
<evidence type="ECO:0000313" key="2">
    <source>
        <dbReference type="EMBL" id="TSC92109.1"/>
    </source>
</evidence>
<dbReference type="GO" id="GO:0051539">
    <property type="term" value="F:4 iron, 4 sulfur cluster binding"/>
    <property type="evidence" value="ECO:0007669"/>
    <property type="project" value="UniProtKB-KW"/>
</dbReference>
<feature type="non-terminal residue" evidence="2">
    <location>
        <position position="117"/>
    </location>
</feature>
<dbReference type="Pfam" id="PF00919">
    <property type="entry name" value="UPF0004"/>
    <property type="match status" value="1"/>
</dbReference>
<evidence type="ECO:0000313" key="3">
    <source>
        <dbReference type="Proteomes" id="UP000318296"/>
    </source>
</evidence>
<accession>A0A554LHF4</accession>